<comment type="caution">
    <text evidence="1">The sequence shown here is derived from an EMBL/GenBank/DDBJ whole genome shotgun (WGS) entry which is preliminary data.</text>
</comment>
<protein>
    <submittedName>
        <fullName evidence="1">Glycosyltransferase family 4 protein</fullName>
    </submittedName>
</protein>
<reference evidence="1" key="1">
    <citation type="submission" date="2021-07" db="EMBL/GenBank/DDBJ databases">
        <title>Neiella marina sp. nov., isolated from the intestinal content of sea cucumber Apostichopus japonicus.</title>
        <authorList>
            <person name="Bai X."/>
        </authorList>
    </citation>
    <scope>NUCLEOTIDE SEQUENCE</scope>
    <source>
        <strain evidence="1">126</strain>
    </source>
</reference>
<sequence>MPTNSSSTSTLLIIGYVWPEPNSSAAGARMMQLIKSFQTSGYRVVYASPADPSDHAVDLKTIAVEPLSIALNCSSFNEQVKAIQPDVVMFDRFMMEEQFGWRVSQEFPAALRILDMEDLHSLRHARHQAIKNERCDDALDLNSELALREVASIYRCDVSLVISSYEYQLLRDRYQVPTSQLLLLPFMVPLAGASQGLSFEQRQHFVSIGNFRHAPNWDAVLQLRQLWPAIRQQCPGAELHIYGAYPPKKATQLDNPKLGFCIKGWANNVAAVMQHGRVLLAPLRFGAGLKGKLLDAMLYGLPSVTTPIGAEGMTTEAPWPGAITSNDQDFIEAAVELYNAQQRWQQTRLTIPAHLQQYDEQSLSNRLQQHVQAIRSDINSHRQRHFIGAMLLHHSMKSTQYMSQWIEEKNRTKT</sequence>
<dbReference type="Gene3D" id="3.40.50.2000">
    <property type="entry name" value="Glycogen Phosphorylase B"/>
    <property type="match status" value="1"/>
</dbReference>
<dbReference type="CDD" id="cd03801">
    <property type="entry name" value="GT4_PimA-like"/>
    <property type="match status" value="1"/>
</dbReference>
<dbReference type="EMBL" id="JAHZSS010000011">
    <property type="protein sequence ID" value="MBW8191470.1"/>
    <property type="molecule type" value="Genomic_DNA"/>
</dbReference>
<evidence type="ECO:0000313" key="2">
    <source>
        <dbReference type="Proteomes" id="UP001166251"/>
    </source>
</evidence>
<dbReference type="Proteomes" id="UP001166251">
    <property type="component" value="Unassembled WGS sequence"/>
</dbReference>
<accession>A0ABS7EGM0</accession>
<organism evidence="1 2">
    <name type="scientific">Neiella holothuriorum</name>
    <dbReference type="NCBI Taxonomy" id="2870530"/>
    <lineage>
        <taxon>Bacteria</taxon>
        <taxon>Pseudomonadati</taxon>
        <taxon>Pseudomonadota</taxon>
        <taxon>Gammaproteobacteria</taxon>
        <taxon>Alteromonadales</taxon>
        <taxon>Echinimonadaceae</taxon>
        <taxon>Neiella</taxon>
    </lineage>
</organism>
<dbReference type="Pfam" id="PF13692">
    <property type="entry name" value="Glyco_trans_1_4"/>
    <property type="match status" value="1"/>
</dbReference>
<name>A0ABS7EGM0_9GAMM</name>
<dbReference type="SUPFAM" id="SSF53756">
    <property type="entry name" value="UDP-Glycosyltransferase/glycogen phosphorylase"/>
    <property type="match status" value="1"/>
</dbReference>
<dbReference type="RefSeq" id="WP_220104150.1">
    <property type="nucleotide sequence ID" value="NZ_JAHZSS010000011.1"/>
</dbReference>
<keyword evidence="2" id="KW-1185">Reference proteome</keyword>
<gene>
    <name evidence="1" type="ORF">K0504_10520</name>
</gene>
<proteinExistence type="predicted"/>
<evidence type="ECO:0000313" key="1">
    <source>
        <dbReference type="EMBL" id="MBW8191470.1"/>
    </source>
</evidence>